<comment type="similarity">
    <text evidence="11 12">Belongs to the TonB-dependent receptor family.</text>
</comment>
<keyword evidence="17" id="KW-1185">Reference proteome</keyword>
<keyword evidence="8 12" id="KW-0798">TonB box</keyword>
<evidence type="ECO:0000256" key="13">
    <source>
        <dbReference type="SAM" id="SignalP"/>
    </source>
</evidence>
<evidence type="ECO:0000256" key="12">
    <source>
        <dbReference type="RuleBase" id="RU003357"/>
    </source>
</evidence>
<evidence type="ECO:0000256" key="8">
    <source>
        <dbReference type="ARBA" id="ARBA00023077"/>
    </source>
</evidence>
<dbReference type="InterPro" id="IPR039426">
    <property type="entry name" value="TonB-dep_rcpt-like"/>
</dbReference>
<evidence type="ECO:0000256" key="6">
    <source>
        <dbReference type="ARBA" id="ARBA00023004"/>
    </source>
</evidence>
<evidence type="ECO:0000259" key="15">
    <source>
        <dbReference type="Pfam" id="PF07715"/>
    </source>
</evidence>
<keyword evidence="3 11" id="KW-1134">Transmembrane beta strand</keyword>
<dbReference type="Gene3D" id="2.40.170.20">
    <property type="entry name" value="TonB-dependent receptor, beta-barrel domain"/>
    <property type="match status" value="1"/>
</dbReference>
<proteinExistence type="inferred from homology"/>
<comment type="subcellular location">
    <subcellularLocation>
        <location evidence="1 11">Cell outer membrane</location>
        <topology evidence="1 11">Multi-pass membrane protein</topology>
    </subcellularLocation>
</comment>
<accession>A0ABV7SW46</accession>
<feature type="domain" description="TonB-dependent receptor-like beta-barrel" evidence="14">
    <location>
        <begin position="310"/>
        <end position="814"/>
    </location>
</feature>
<dbReference type="RefSeq" id="WP_261292964.1">
    <property type="nucleotide sequence ID" value="NZ_JANQBK010000001.1"/>
</dbReference>
<dbReference type="Proteomes" id="UP001595713">
    <property type="component" value="Unassembled WGS sequence"/>
</dbReference>
<evidence type="ECO:0000256" key="11">
    <source>
        <dbReference type="PROSITE-ProRule" id="PRU01360"/>
    </source>
</evidence>
<dbReference type="Pfam" id="PF07715">
    <property type="entry name" value="Plug"/>
    <property type="match status" value="1"/>
</dbReference>
<keyword evidence="7" id="KW-0406">Ion transport</keyword>
<evidence type="ECO:0000259" key="14">
    <source>
        <dbReference type="Pfam" id="PF00593"/>
    </source>
</evidence>
<comment type="caution">
    <text evidence="16">The sequence shown here is derived from an EMBL/GenBank/DDBJ whole genome shotgun (WGS) entry which is preliminary data.</text>
</comment>
<keyword evidence="4" id="KW-0410">Iron transport</keyword>
<dbReference type="PANTHER" id="PTHR32552:SF81">
    <property type="entry name" value="TONB-DEPENDENT OUTER MEMBRANE RECEPTOR"/>
    <property type="match status" value="1"/>
</dbReference>
<keyword evidence="2 11" id="KW-0813">Transport</keyword>
<dbReference type="Pfam" id="PF00593">
    <property type="entry name" value="TonB_dep_Rec_b-barrel"/>
    <property type="match status" value="1"/>
</dbReference>
<protein>
    <submittedName>
        <fullName evidence="16">TonB-dependent receptor</fullName>
    </submittedName>
</protein>
<gene>
    <name evidence="16" type="ORF">ACFONA_13435</name>
</gene>
<evidence type="ECO:0000256" key="5">
    <source>
        <dbReference type="ARBA" id="ARBA00022692"/>
    </source>
</evidence>
<dbReference type="PANTHER" id="PTHR32552">
    <property type="entry name" value="FERRICHROME IRON RECEPTOR-RELATED"/>
    <property type="match status" value="1"/>
</dbReference>
<name>A0ABV7SW46_9SPHN</name>
<reference evidence="17" key="1">
    <citation type="journal article" date="2019" name="Int. J. Syst. Evol. Microbiol.">
        <title>The Global Catalogue of Microorganisms (GCM) 10K type strain sequencing project: providing services to taxonomists for standard genome sequencing and annotation.</title>
        <authorList>
            <consortium name="The Broad Institute Genomics Platform"/>
            <consortium name="The Broad Institute Genome Sequencing Center for Infectious Disease"/>
            <person name="Wu L."/>
            <person name="Ma J."/>
        </authorList>
    </citation>
    <scope>NUCLEOTIDE SEQUENCE [LARGE SCALE GENOMIC DNA]</scope>
    <source>
        <strain evidence="17">KCTC 42739</strain>
    </source>
</reference>
<keyword evidence="5 11" id="KW-0812">Transmembrane</keyword>
<evidence type="ECO:0000256" key="2">
    <source>
        <dbReference type="ARBA" id="ARBA00022448"/>
    </source>
</evidence>
<organism evidence="16 17">
    <name type="scientific">Sphingomonas hylomeconis</name>
    <dbReference type="NCBI Taxonomy" id="1395958"/>
    <lineage>
        <taxon>Bacteria</taxon>
        <taxon>Pseudomonadati</taxon>
        <taxon>Pseudomonadota</taxon>
        <taxon>Alphaproteobacteria</taxon>
        <taxon>Sphingomonadales</taxon>
        <taxon>Sphingomonadaceae</taxon>
        <taxon>Sphingomonas</taxon>
    </lineage>
</organism>
<evidence type="ECO:0000313" key="16">
    <source>
        <dbReference type="EMBL" id="MFC3581169.1"/>
    </source>
</evidence>
<dbReference type="PROSITE" id="PS52016">
    <property type="entry name" value="TONB_DEPENDENT_REC_3"/>
    <property type="match status" value="1"/>
</dbReference>
<sequence>MRLKLLASTSALCVAMAIVPASAQTSASTQSTTAAPADGVAADEAPEAQGGLADIVVTAQRRSESVQDVPIAISAFSKAEIEARGITNTLEIAQYVPNMVAQANTGLGSSNSFYIRGIGSTESLPTFDPPVGTYIDDIYISRQNANNLSLFDVERVEVLRGPQGTLFGRNTTGGAVNVIMAQPRFGEFKGFGEVGYGAYNKKLVRGSVDIPLAPTFSAKVSGYWQDDDGYARNVTTGQRVNDDDGWGVRLGLRGALSSSVRWSGSFAHIVANGDNILNFACNPLKPTECDGRYTSTGYRSGKSAETSPFAPLAISGRKANYLNGNYTQSNIVTSNFAIDVGSNATISLISGYIRQAQQYGLDFYDGRSAPTLAVPYPAVTQNARGGFVIVNDSYADQVSQEVKLNGEIGKGFIEYVAGFYYINETNRSDFADIFSTSPTTSLLLADRTLRNGTEAYAGYAQADFNITDTIKLTAGIRYTDETKTLDISDNRPQCNVSGAALPATCLDNANLISANGTAIPTRLNTKIWTPRFAINYKPNSDLLFFASATRGFKSGGWAARASSPTNLLPFDPEKVWSYEGGVKSEFFNRRVRLNLTAYWTDVSELQTPAGVVAPNGAVSFVTRNFADYRNRGIEAELTFVPVDGLNVFVNGGFQDDKYIIDPNAPEFDQYGTRSVASQQALCRAALAGGAIGGGPGTTSVCGVGIVAPNGDIATPVRTPKFTVSVGGSYQIPLGSLSLIPNVNAAYRGEQEVQAANVTYYDQPITGTNGTFPVNPYGNGDIVLGARSPGVWMVNAGLALSGPDKAWQLSLTCTNCLDEEAANTYLGYNYINPPRSWMARLRHNF</sequence>
<feature type="chain" id="PRO_5045416444" evidence="13">
    <location>
        <begin position="24"/>
        <end position="844"/>
    </location>
</feature>
<evidence type="ECO:0000256" key="9">
    <source>
        <dbReference type="ARBA" id="ARBA00023136"/>
    </source>
</evidence>
<keyword evidence="6" id="KW-0408">Iron</keyword>
<evidence type="ECO:0000256" key="4">
    <source>
        <dbReference type="ARBA" id="ARBA00022496"/>
    </source>
</evidence>
<dbReference type="InterPro" id="IPR036942">
    <property type="entry name" value="Beta-barrel_TonB_sf"/>
</dbReference>
<dbReference type="InterPro" id="IPR000531">
    <property type="entry name" value="Beta-barrel_TonB"/>
</dbReference>
<evidence type="ECO:0000256" key="1">
    <source>
        <dbReference type="ARBA" id="ARBA00004571"/>
    </source>
</evidence>
<keyword evidence="13" id="KW-0732">Signal</keyword>
<evidence type="ECO:0000256" key="3">
    <source>
        <dbReference type="ARBA" id="ARBA00022452"/>
    </source>
</evidence>
<evidence type="ECO:0000256" key="7">
    <source>
        <dbReference type="ARBA" id="ARBA00023065"/>
    </source>
</evidence>
<evidence type="ECO:0000256" key="10">
    <source>
        <dbReference type="ARBA" id="ARBA00023237"/>
    </source>
</evidence>
<dbReference type="InterPro" id="IPR012910">
    <property type="entry name" value="Plug_dom"/>
</dbReference>
<evidence type="ECO:0000313" key="17">
    <source>
        <dbReference type="Proteomes" id="UP001595713"/>
    </source>
</evidence>
<keyword evidence="9 11" id="KW-0472">Membrane</keyword>
<feature type="domain" description="TonB-dependent receptor plug" evidence="15">
    <location>
        <begin position="66"/>
        <end position="175"/>
    </location>
</feature>
<dbReference type="EMBL" id="JBHRXP010000007">
    <property type="protein sequence ID" value="MFC3581169.1"/>
    <property type="molecule type" value="Genomic_DNA"/>
</dbReference>
<feature type="signal peptide" evidence="13">
    <location>
        <begin position="1"/>
        <end position="23"/>
    </location>
</feature>
<keyword evidence="16" id="KW-0675">Receptor</keyword>
<dbReference type="SUPFAM" id="SSF56935">
    <property type="entry name" value="Porins"/>
    <property type="match status" value="1"/>
</dbReference>
<keyword evidence="10 11" id="KW-0998">Cell outer membrane</keyword>